<accession>A0A7W2JHF2</accession>
<gene>
    <name evidence="1" type="ORF">H4C44_07685</name>
</gene>
<proteinExistence type="predicted"/>
<name>A0A7W2JHF2_9PSED</name>
<sequence length="462" mass="50198">MTAIHDQAMHYIYQQVLERLLAHMSQAQRASLQLLIQRLLVAAGGPEYIGTFRLQVLQGSDRQGARLLAMLRAAQLSIAMRAPVTFQLRVLVVSLPVAGSPTLQGLDQGFSALFMQDDPRVQLQMIEGREVVPFSCRPRVASERWLPTREALLMFGHLIDARPEALLGSRLHLELAAAVSFALQAQAPADAMVTALPAGQRRRYLAWALRSQRLAGQRGPYLAHHCLSTLAEGLARLQGATGLAPGNPADQPAGAALKGGPVRLIAIDDLLPPLLGGQQLDAMLGWHFAAGETACSPLAAFVDPLALAQLQELRARSLEPQATRPPLRLAGAPGDSKPADEPVLQFGKAYGLSQAQLECLLCKPFARQGKNLERFLRARHADMLVALPYLHRAMQGKPCPAAVKAWLVNTSGLSLAQLRAVYGGKMPLPAWRLLSALARRDAHLRLLPRHAAERRHSPARQP</sequence>
<reference evidence="1 2" key="1">
    <citation type="submission" date="2020-07" db="EMBL/GenBank/DDBJ databases">
        <title>Diversity of carbapenemase encoding genes among Pseudomonas putida group clinical isolates in a tertiary Brazilian hospital.</title>
        <authorList>
            <person name="Alberto-Lei F."/>
            <person name="Nodari C.S."/>
            <person name="Streling A.P."/>
            <person name="Paulino J.T."/>
            <person name="Bessa-Neto F.O."/>
            <person name="Cayo R."/>
            <person name="Gales A.C."/>
        </authorList>
    </citation>
    <scope>NUCLEOTIDE SEQUENCE [LARGE SCALE GENOMIC DNA]</scope>
    <source>
        <strain evidence="1 2">14535</strain>
    </source>
</reference>
<evidence type="ECO:0000313" key="1">
    <source>
        <dbReference type="EMBL" id="MBA6059048.1"/>
    </source>
</evidence>
<evidence type="ECO:0000313" key="2">
    <source>
        <dbReference type="Proteomes" id="UP000556620"/>
    </source>
</evidence>
<comment type="caution">
    <text evidence="1">The sequence shown here is derived from an EMBL/GenBank/DDBJ whole genome shotgun (WGS) entry which is preliminary data.</text>
</comment>
<organism evidence="1 2">
    <name type="scientific">Pseudomonas juntendi</name>
    <dbReference type="NCBI Taxonomy" id="2666183"/>
    <lineage>
        <taxon>Bacteria</taxon>
        <taxon>Pseudomonadati</taxon>
        <taxon>Pseudomonadota</taxon>
        <taxon>Gammaproteobacteria</taxon>
        <taxon>Pseudomonadales</taxon>
        <taxon>Pseudomonadaceae</taxon>
        <taxon>Pseudomonas</taxon>
    </lineage>
</organism>
<dbReference type="AlphaFoldDB" id="A0A7W2JHF2"/>
<dbReference type="Proteomes" id="UP000556620">
    <property type="component" value="Unassembled WGS sequence"/>
</dbReference>
<dbReference type="EMBL" id="JACGCU010000009">
    <property type="protein sequence ID" value="MBA6059048.1"/>
    <property type="molecule type" value="Genomic_DNA"/>
</dbReference>
<dbReference type="RefSeq" id="WP_182365298.1">
    <property type="nucleotide sequence ID" value="NZ_JACGCU010000009.1"/>
</dbReference>
<protein>
    <submittedName>
        <fullName evidence="1">Uncharacterized protein</fullName>
    </submittedName>
</protein>